<evidence type="ECO:0000256" key="3">
    <source>
        <dbReference type="ARBA" id="ARBA00022989"/>
    </source>
</evidence>
<keyword evidence="2 5" id="KW-0812">Transmembrane</keyword>
<keyword evidence="3 5" id="KW-1133">Transmembrane helix</keyword>
<dbReference type="Pfam" id="PF02361">
    <property type="entry name" value="CbiQ"/>
    <property type="match status" value="1"/>
</dbReference>
<dbReference type="CDD" id="cd16914">
    <property type="entry name" value="EcfT"/>
    <property type="match status" value="1"/>
</dbReference>
<dbReference type="STRING" id="282676.B6F84_12305"/>
<gene>
    <name evidence="6" type="ORF">B6F84_12305</name>
</gene>
<organism evidence="6 7">
    <name type="scientific">Acidianus manzaensis</name>
    <dbReference type="NCBI Taxonomy" id="282676"/>
    <lineage>
        <taxon>Archaea</taxon>
        <taxon>Thermoproteota</taxon>
        <taxon>Thermoprotei</taxon>
        <taxon>Sulfolobales</taxon>
        <taxon>Sulfolobaceae</taxon>
        <taxon>Acidianus</taxon>
    </lineage>
</organism>
<protein>
    <submittedName>
        <fullName evidence="6">Cobalt ABC transporter</fullName>
    </submittedName>
</protein>
<evidence type="ECO:0000256" key="2">
    <source>
        <dbReference type="ARBA" id="ARBA00022692"/>
    </source>
</evidence>
<feature type="transmembrane region" description="Helical" evidence="5">
    <location>
        <begin position="54"/>
        <end position="72"/>
    </location>
</feature>
<feature type="transmembrane region" description="Helical" evidence="5">
    <location>
        <begin position="103"/>
        <end position="122"/>
    </location>
</feature>
<feature type="transmembrane region" description="Helical" evidence="5">
    <location>
        <begin position="246"/>
        <end position="265"/>
    </location>
</feature>
<dbReference type="GeneID" id="41591719"/>
<evidence type="ECO:0000313" key="7">
    <source>
        <dbReference type="Proteomes" id="UP000193404"/>
    </source>
</evidence>
<dbReference type="EMBL" id="CP020477">
    <property type="protein sequence ID" value="ARM76717.1"/>
    <property type="molecule type" value="Genomic_DNA"/>
</dbReference>
<reference evidence="6 7" key="1">
    <citation type="submission" date="2017-03" db="EMBL/GenBank/DDBJ databases">
        <title>Sulfur activation and transportation mechanism of thermophilic Archaea Acidianus manzaensis YN-25.</title>
        <authorList>
            <person name="Ma Y."/>
            <person name="Yang Y."/>
            <person name="Xia J."/>
        </authorList>
    </citation>
    <scope>NUCLEOTIDE SEQUENCE [LARGE SCALE GENOMIC DNA]</scope>
    <source>
        <strain evidence="6 7">YN-25</strain>
    </source>
</reference>
<keyword evidence="7" id="KW-1185">Reference proteome</keyword>
<dbReference type="OrthoDB" id="31170at2157"/>
<evidence type="ECO:0000256" key="4">
    <source>
        <dbReference type="ARBA" id="ARBA00023136"/>
    </source>
</evidence>
<dbReference type="Proteomes" id="UP000193404">
    <property type="component" value="Chromosome"/>
</dbReference>
<dbReference type="GO" id="GO:0005886">
    <property type="term" value="C:plasma membrane"/>
    <property type="evidence" value="ECO:0007669"/>
    <property type="project" value="TreeGrafter"/>
</dbReference>
<proteinExistence type="predicted"/>
<feature type="transmembrane region" description="Helical" evidence="5">
    <location>
        <begin position="299"/>
        <end position="320"/>
    </location>
</feature>
<feature type="transmembrane region" description="Helical" evidence="5">
    <location>
        <begin position="20"/>
        <end position="42"/>
    </location>
</feature>
<dbReference type="PANTHER" id="PTHR33514:SF13">
    <property type="entry name" value="PROTEIN ABCI12, CHLOROPLASTIC"/>
    <property type="match status" value="1"/>
</dbReference>
<feature type="transmembrane region" description="Helical" evidence="5">
    <location>
        <begin position="78"/>
        <end position="96"/>
    </location>
</feature>
<dbReference type="AlphaFoldDB" id="A0A1W6K2K2"/>
<keyword evidence="4 5" id="KW-0472">Membrane</keyword>
<dbReference type="RefSeq" id="WP_148692511.1">
    <property type="nucleotide sequence ID" value="NZ_CP020477.1"/>
</dbReference>
<evidence type="ECO:0000256" key="5">
    <source>
        <dbReference type="SAM" id="Phobius"/>
    </source>
</evidence>
<dbReference type="KEGG" id="aman:B6F84_12305"/>
<dbReference type="PANTHER" id="PTHR33514">
    <property type="entry name" value="PROTEIN ABCI12, CHLOROPLASTIC"/>
    <property type="match status" value="1"/>
</dbReference>
<comment type="subcellular location">
    <subcellularLocation>
        <location evidence="1">Membrane</location>
        <topology evidence="1">Multi-pass membrane protein</topology>
    </subcellularLocation>
</comment>
<accession>A0A1W6K2K2</accession>
<evidence type="ECO:0000256" key="1">
    <source>
        <dbReference type="ARBA" id="ARBA00004141"/>
    </source>
</evidence>
<sequence length="329" mass="37161">MVFWSFLYEQSLTQNVLSWFLFFYGVVFPILLLLSVLGLKGFLEITRYESGKTFLYKLNPLTKIIFGVVVMIVASTTIWWIGAILTLAVMFLYFTLTNGVRKFVYITILNAITIIGGTWGIAPYTPTSILQMVFPNPSSYTTVWVWPSYFTIMGYEPTLTLQALIYGLQISFRITAVLDSALLLILSTTTSDIFRMFSKIKVPLAVTFSILVGLRTVPRIFELFDTSIKMQFARGLGYNKPKIVNAFYFLYAGILAIVPTMVYLLRGAKNLAISADTRGFRAYNSRTSLVHLSIGKMDYIMFVIIIGLIVLDILANIYGFGRSIPYVGF</sequence>
<dbReference type="InterPro" id="IPR003339">
    <property type="entry name" value="ABC/ECF_trnsptr_transmembrane"/>
</dbReference>
<evidence type="ECO:0000313" key="6">
    <source>
        <dbReference type="EMBL" id="ARM76717.1"/>
    </source>
</evidence>
<name>A0A1W6K2K2_9CREN</name>